<dbReference type="PANTHER" id="PTHR11487">
    <property type="entry name" value="THIOESTERASE"/>
    <property type="match status" value="1"/>
</dbReference>
<proteinExistence type="inferred from homology"/>
<evidence type="ECO:0000313" key="5">
    <source>
        <dbReference type="EMBL" id="RZU76665.1"/>
    </source>
</evidence>
<dbReference type="RefSeq" id="WP_130337478.1">
    <property type="nucleotide sequence ID" value="NZ_SHLD01000001.1"/>
</dbReference>
<dbReference type="InterPro" id="IPR029058">
    <property type="entry name" value="AB_hydrolase_fold"/>
</dbReference>
<gene>
    <name evidence="5" type="ORF">EV384_5332</name>
</gene>
<feature type="compositionally biased region" description="Low complexity" evidence="2">
    <location>
        <begin position="267"/>
        <end position="283"/>
    </location>
</feature>
<evidence type="ECO:0000259" key="4">
    <source>
        <dbReference type="Pfam" id="PF04738"/>
    </source>
</evidence>
<accession>A0A4Q8BGT3</accession>
<organism evidence="5 6">
    <name type="scientific">Micromonospora kangleipakensis</name>
    <dbReference type="NCBI Taxonomy" id="1077942"/>
    <lineage>
        <taxon>Bacteria</taxon>
        <taxon>Bacillati</taxon>
        <taxon>Actinomycetota</taxon>
        <taxon>Actinomycetes</taxon>
        <taxon>Micromonosporales</taxon>
        <taxon>Micromonosporaceae</taxon>
        <taxon>Micromonospora</taxon>
    </lineage>
</organism>
<dbReference type="InterPro" id="IPR012223">
    <property type="entry name" value="TEII"/>
</dbReference>
<dbReference type="EMBL" id="SHLD01000001">
    <property type="protein sequence ID" value="RZU76665.1"/>
    <property type="molecule type" value="Genomic_DNA"/>
</dbReference>
<feature type="domain" description="Thioesterase" evidence="3">
    <location>
        <begin position="35"/>
        <end position="252"/>
    </location>
</feature>
<reference evidence="5 6" key="1">
    <citation type="submission" date="2019-02" db="EMBL/GenBank/DDBJ databases">
        <title>Sequencing the genomes of 1000 actinobacteria strains.</title>
        <authorList>
            <person name="Klenk H.-P."/>
        </authorList>
    </citation>
    <scope>NUCLEOTIDE SEQUENCE [LARGE SCALE GENOMIC DNA]</scope>
    <source>
        <strain evidence="5 6">DSM 45612</strain>
    </source>
</reference>
<dbReference type="InterPro" id="IPR006827">
    <property type="entry name" value="Lant_deHydtase_N"/>
</dbReference>
<feature type="region of interest" description="Disordered" evidence="2">
    <location>
        <begin position="267"/>
        <end position="298"/>
    </location>
</feature>
<dbReference type="Gene3D" id="3.40.50.1820">
    <property type="entry name" value="alpha/beta hydrolase"/>
    <property type="match status" value="1"/>
</dbReference>
<sequence>MSAADARTGTAGRPVTPAAQWYVSLRPPADSGPLLLCLPPAGAGPSSFRDWPAALPAGVGLDVLALPGREARIIESPTFDLGQVVEAVRQRADRPYAMYGHSMGGLLAFEVVRELRRLGARLPSRLYLGGSRPPQLPKTLARIADLPDEEFLARIAELGGLPQGVRDVPELLDLILPALRADFDWLNRYTYRPEAPVPVPLVCLAGTGDRDADPMTMAHWAEHTAVGCTVRTIQGGHLFFAERAEEVAALVGADLLAATGTTTTVRAGTATTTGTATAGATPGPRTPAEERSPGSDPVAEHLIPLGSGGWRVWREGVLRAAGFPADGVLRLTAPELAAVADAHLDGTVTEAELLPVLGAAVAETSKMIYDLAGDPLFREAVTWQNLNALTALDSVRRGGPDERSHDKRRAREQAIGRYWQRYTAKNDTIGFFGPICWATLTRRTPTTSITAGPALVRRRMVAFEWRALAAFGDRIATDPAVRRWLPAGLHAPYRLADERRVSRPAAPAVVLSPAEAAVVARLDGRTPVVEIARHLVAEEPTAQRGLRNDDNIYLLLDRLVDRGLLWWGVSLPMSGAAEGRLREVIEGIGEADLRRPVEADFARLCAARDEVAAAAGDPDRLYRSLRALHADFTELTGQPAMHRPGETYAGRAVCYEDTVRDLDVTLGAAVLDTVAAPLDVLLRAARWLTVAIAEAYGVAFRGLYEELAAEAGDPEVGFADFWYLAQGPLFGTGERPIDAVSARLATRFGRLTGLDDDPTGDTRLVELSAADLATRVDEIFPADRPGWSAGRIHSPDLQICAASVEEIDRGAATVVLGELHTAWSTLDNSVFASGHDAPEQLADWLAADLGPGRVRLLFPPSMPRHTARVTFALQHRTDVQLAFVPAPGADPRCVPITALRVRPVGGELVVDGAGHGPWPLLEVFSELLSMHAADGFKLVTTRSHTPRIVIDRLVAVRETWRTSIDESGLASATGSLGRYLAVRRWRRSLGLPERVYVKLSTETKPCYVDLSSPMFASSLCAMVRAARQQAGGAAAIVVSEALPGPDLAWVPDSQGRRYQSELRIQVVDPALPSTMEVTR</sequence>
<name>A0A4Q8BGT3_9ACTN</name>
<protein>
    <submittedName>
        <fullName evidence="5">Surfactin synthase thioesterase subunit</fullName>
    </submittedName>
</protein>
<feature type="domain" description="Lantibiotic dehydratase N-terminal" evidence="4">
    <location>
        <begin position="374"/>
        <end position="908"/>
    </location>
</feature>
<comment type="similarity">
    <text evidence="1">Belongs to the thioesterase family.</text>
</comment>
<dbReference type="Proteomes" id="UP000294114">
    <property type="component" value="Unassembled WGS sequence"/>
</dbReference>
<comment type="caution">
    <text evidence="5">The sequence shown here is derived from an EMBL/GenBank/DDBJ whole genome shotgun (WGS) entry which is preliminary data.</text>
</comment>
<dbReference type="InterPro" id="IPR001031">
    <property type="entry name" value="Thioesterase"/>
</dbReference>
<dbReference type="PANTHER" id="PTHR11487:SF0">
    <property type="entry name" value="S-ACYL FATTY ACID SYNTHASE THIOESTERASE, MEDIUM CHAIN"/>
    <property type="match status" value="1"/>
</dbReference>
<keyword evidence="6" id="KW-1185">Reference proteome</keyword>
<evidence type="ECO:0000313" key="6">
    <source>
        <dbReference type="Proteomes" id="UP000294114"/>
    </source>
</evidence>
<dbReference type="AlphaFoldDB" id="A0A4Q8BGT3"/>
<dbReference type="Pfam" id="PF00975">
    <property type="entry name" value="Thioesterase"/>
    <property type="match status" value="1"/>
</dbReference>
<evidence type="ECO:0000256" key="1">
    <source>
        <dbReference type="ARBA" id="ARBA00007169"/>
    </source>
</evidence>
<dbReference type="Pfam" id="PF04738">
    <property type="entry name" value="Lant_dehydr_N"/>
    <property type="match status" value="1"/>
</dbReference>
<dbReference type="GO" id="GO:0008610">
    <property type="term" value="P:lipid biosynthetic process"/>
    <property type="evidence" value="ECO:0007669"/>
    <property type="project" value="TreeGrafter"/>
</dbReference>
<dbReference type="SUPFAM" id="SSF53474">
    <property type="entry name" value="alpha/beta-Hydrolases"/>
    <property type="match status" value="1"/>
</dbReference>
<evidence type="ECO:0000259" key="3">
    <source>
        <dbReference type="Pfam" id="PF00975"/>
    </source>
</evidence>
<dbReference type="OrthoDB" id="8480037at2"/>
<evidence type="ECO:0000256" key="2">
    <source>
        <dbReference type="SAM" id="MobiDB-lite"/>
    </source>
</evidence>